<organism evidence="2 3">
    <name type="scientific">Trichinella patagoniensis</name>
    <dbReference type="NCBI Taxonomy" id="990121"/>
    <lineage>
        <taxon>Eukaryota</taxon>
        <taxon>Metazoa</taxon>
        <taxon>Ecdysozoa</taxon>
        <taxon>Nematoda</taxon>
        <taxon>Enoplea</taxon>
        <taxon>Dorylaimia</taxon>
        <taxon>Trichinellida</taxon>
        <taxon>Trichinellidae</taxon>
        <taxon>Trichinella</taxon>
    </lineage>
</organism>
<comment type="caution">
    <text evidence="2">The sequence shown here is derived from an EMBL/GenBank/DDBJ whole genome shotgun (WGS) entry which is preliminary data.</text>
</comment>
<keyword evidence="3" id="KW-1185">Reference proteome</keyword>
<sequence>MKSDHLSLHSKLNSVLHLICYIWAIQVNAAEIMFAGRNEN</sequence>
<accession>A0A0V0YXX4</accession>
<feature type="transmembrane region" description="Helical" evidence="1">
    <location>
        <begin position="15"/>
        <end position="35"/>
    </location>
</feature>
<dbReference type="AlphaFoldDB" id="A0A0V0YXX4"/>
<keyword evidence="1" id="KW-1133">Transmembrane helix</keyword>
<evidence type="ECO:0000313" key="3">
    <source>
        <dbReference type="Proteomes" id="UP000054783"/>
    </source>
</evidence>
<reference evidence="2 3" key="1">
    <citation type="submission" date="2015-01" db="EMBL/GenBank/DDBJ databases">
        <title>Evolution of Trichinella species and genotypes.</title>
        <authorList>
            <person name="Korhonen P.K."/>
            <person name="Edoardo P."/>
            <person name="Giuseppe L.R."/>
            <person name="Gasser R.B."/>
        </authorList>
    </citation>
    <scope>NUCLEOTIDE SEQUENCE [LARGE SCALE GENOMIC DNA]</scope>
    <source>
        <strain evidence="2">ISS2496</strain>
    </source>
</reference>
<dbReference type="Proteomes" id="UP000054783">
    <property type="component" value="Unassembled WGS sequence"/>
</dbReference>
<keyword evidence="1" id="KW-0812">Transmembrane</keyword>
<protein>
    <submittedName>
        <fullName evidence="2">Uncharacterized protein</fullName>
    </submittedName>
</protein>
<proteinExistence type="predicted"/>
<keyword evidence="1" id="KW-0472">Membrane</keyword>
<evidence type="ECO:0000256" key="1">
    <source>
        <dbReference type="SAM" id="Phobius"/>
    </source>
</evidence>
<gene>
    <name evidence="2" type="ORF">T12_1856</name>
</gene>
<evidence type="ECO:0000313" key="2">
    <source>
        <dbReference type="EMBL" id="KRY04634.1"/>
    </source>
</evidence>
<dbReference type="EMBL" id="JYDQ01001814">
    <property type="protein sequence ID" value="KRY04634.1"/>
    <property type="molecule type" value="Genomic_DNA"/>
</dbReference>
<name>A0A0V0YXX4_9BILA</name>